<dbReference type="EMBL" id="JADIIN010000055">
    <property type="protein sequence ID" value="MBF4469038.1"/>
    <property type="molecule type" value="Genomic_DNA"/>
</dbReference>
<reference evidence="2" key="1">
    <citation type="submission" date="2020-10" db="EMBL/GenBank/DDBJ databases">
        <title>Dehalococcoides mccartyi of a TCE/Cr reducing biochatode.</title>
        <authorList>
            <person name="Matturro B."/>
        </authorList>
    </citation>
    <scope>NUCLEOTIDE SEQUENCE</scope>
    <source>
        <strain evidence="2">Bin4</strain>
    </source>
</reference>
<organism evidence="2 3">
    <name type="scientific">Methanobrevibacter arboriphilus</name>
    <dbReference type="NCBI Taxonomy" id="39441"/>
    <lineage>
        <taxon>Archaea</taxon>
        <taxon>Methanobacteriati</taxon>
        <taxon>Methanobacteriota</taxon>
        <taxon>Methanomada group</taxon>
        <taxon>Methanobacteria</taxon>
        <taxon>Methanobacteriales</taxon>
        <taxon>Methanobacteriaceae</taxon>
        <taxon>Methanobrevibacter</taxon>
    </lineage>
</organism>
<gene>
    <name evidence="2" type="ORF">ISP01_06500</name>
</gene>
<proteinExistence type="predicted"/>
<dbReference type="SUPFAM" id="SSF54001">
    <property type="entry name" value="Cysteine proteinases"/>
    <property type="match status" value="1"/>
</dbReference>
<name>A0A843ANG3_METAZ</name>
<dbReference type="Proteomes" id="UP000658733">
    <property type="component" value="Unassembled WGS sequence"/>
</dbReference>
<sequence>MIEKKKLLLVFCLLIAFSLAISHVSAEKIEDNPAKYFNKIKAKNKKTAYFSYKPFKKTSVSIGQEYTLNTSSNVNYYYNKNSKFKKVLPFYYTYTSQIKYKVKKTEKTKIYNKGKYKLTIKTLKNSKGKFRYLILAKKKTKNHYTTITNPYFTNSRNINWKNSDIQNIAKQIKANVTRYNYTNKDLYNTELANSVVRYLWISIKYDYSYSKDQSALTTLKRKSGTCLGKSMLAGALLRAVGIPTYFEGSFPKSGAGHIWPVSYIFYNTKYQWICAETTRDYSNNTHNNYFEIIGNPQKERELYEKSITTLNNQIKNYEIYYYYNDNKEKIEKNKLEITYLTSLINYNNNSVQKYYYAVTKEFSSDCLILINIFNWIYLKTYFELKYPFQKNSIDWWIINESGKYNFFKEYTL</sequence>
<dbReference type="Pfam" id="PF01841">
    <property type="entry name" value="Transglut_core"/>
    <property type="match status" value="1"/>
</dbReference>
<dbReference type="RefSeq" id="WP_042703123.1">
    <property type="nucleotide sequence ID" value="NZ_JADIIN010000055.1"/>
</dbReference>
<evidence type="ECO:0000313" key="2">
    <source>
        <dbReference type="EMBL" id="MBF4469038.1"/>
    </source>
</evidence>
<evidence type="ECO:0000259" key="1">
    <source>
        <dbReference type="Pfam" id="PF01841"/>
    </source>
</evidence>
<feature type="domain" description="Transglutaminase-like" evidence="1">
    <location>
        <begin position="182"/>
        <end position="274"/>
    </location>
</feature>
<dbReference type="Gene3D" id="3.10.620.30">
    <property type="match status" value="1"/>
</dbReference>
<dbReference type="InterPro" id="IPR002931">
    <property type="entry name" value="Transglutaminase-like"/>
</dbReference>
<dbReference type="InterPro" id="IPR038765">
    <property type="entry name" value="Papain-like_cys_pep_sf"/>
</dbReference>
<protein>
    <submittedName>
        <fullName evidence="2">Transglutaminase domain-containing protein</fullName>
    </submittedName>
</protein>
<dbReference type="AlphaFoldDB" id="A0A843ANG3"/>
<accession>A0A843ANG3</accession>
<comment type="caution">
    <text evidence="2">The sequence shown here is derived from an EMBL/GenBank/DDBJ whole genome shotgun (WGS) entry which is preliminary data.</text>
</comment>
<evidence type="ECO:0000313" key="3">
    <source>
        <dbReference type="Proteomes" id="UP000658733"/>
    </source>
</evidence>